<dbReference type="Proteomes" id="UP000886998">
    <property type="component" value="Unassembled WGS sequence"/>
</dbReference>
<feature type="region of interest" description="Disordered" evidence="1">
    <location>
        <begin position="1"/>
        <end position="23"/>
    </location>
</feature>
<gene>
    <name evidence="2" type="ORF">TNIN_374381</name>
</gene>
<keyword evidence="3" id="KW-1185">Reference proteome</keyword>
<reference evidence="2" key="1">
    <citation type="submission" date="2020-08" db="EMBL/GenBank/DDBJ databases">
        <title>Multicomponent nature underlies the extraordinary mechanical properties of spider dragline silk.</title>
        <authorList>
            <person name="Kono N."/>
            <person name="Nakamura H."/>
            <person name="Mori M."/>
            <person name="Yoshida Y."/>
            <person name="Ohtoshi R."/>
            <person name="Malay A.D."/>
            <person name="Moran D.A.P."/>
            <person name="Tomita M."/>
            <person name="Numata K."/>
            <person name="Arakawa K."/>
        </authorList>
    </citation>
    <scope>NUCLEOTIDE SEQUENCE</scope>
</reference>
<proteinExistence type="predicted"/>
<name>A0A8X7C4A0_9ARAC</name>
<sequence>MEPFPSKKKQENETGDLGFPFSESKMNEGEISIQIFTRAIEITRYSSNTPLSDRSIKKKEIRVVMYKSPALELRIFLRKKFRDKTVLWFPDSLLRVFGVLFVSAC</sequence>
<comment type="caution">
    <text evidence="2">The sequence shown here is derived from an EMBL/GenBank/DDBJ whole genome shotgun (WGS) entry which is preliminary data.</text>
</comment>
<dbReference type="AlphaFoldDB" id="A0A8X7C4A0"/>
<evidence type="ECO:0000313" key="2">
    <source>
        <dbReference type="EMBL" id="GFY56596.1"/>
    </source>
</evidence>
<protein>
    <submittedName>
        <fullName evidence="2">Uncharacterized protein</fullName>
    </submittedName>
</protein>
<dbReference type="EMBL" id="BMAV01011045">
    <property type="protein sequence ID" value="GFY56596.1"/>
    <property type="molecule type" value="Genomic_DNA"/>
</dbReference>
<accession>A0A8X7C4A0</accession>
<evidence type="ECO:0000256" key="1">
    <source>
        <dbReference type="SAM" id="MobiDB-lite"/>
    </source>
</evidence>
<organism evidence="2 3">
    <name type="scientific">Trichonephila inaurata madagascariensis</name>
    <dbReference type="NCBI Taxonomy" id="2747483"/>
    <lineage>
        <taxon>Eukaryota</taxon>
        <taxon>Metazoa</taxon>
        <taxon>Ecdysozoa</taxon>
        <taxon>Arthropoda</taxon>
        <taxon>Chelicerata</taxon>
        <taxon>Arachnida</taxon>
        <taxon>Araneae</taxon>
        <taxon>Araneomorphae</taxon>
        <taxon>Entelegynae</taxon>
        <taxon>Araneoidea</taxon>
        <taxon>Nephilidae</taxon>
        <taxon>Trichonephila</taxon>
        <taxon>Trichonephila inaurata</taxon>
    </lineage>
</organism>
<dbReference type="OrthoDB" id="10293836at2759"/>
<evidence type="ECO:0000313" key="3">
    <source>
        <dbReference type="Proteomes" id="UP000886998"/>
    </source>
</evidence>